<feature type="region of interest" description="Disordered" evidence="6">
    <location>
        <begin position="200"/>
        <end position="229"/>
    </location>
</feature>
<evidence type="ECO:0008006" key="10">
    <source>
        <dbReference type="Google" id="ProtNLM"/>
    </source>
</evidence>
<proteinExistence type="inferred from homology"/>
<evidence type="ECO:0000256" key="6">
    <source>
        <dbReference type="SAM" id="MobiDB-lite"/>
    </source>
</evidence>
<dbReference type="Pfam" id="PF04011">
    <property type="entry name" value="LemA"/>
    <property type="match status" value="1"/>
</dbReference>
<dbReference type="Proteomes" id="UP000185596">
    <property type="component" value="Unassembled WGS sequence"/>
</dbReference>
<evidence type="ECO:0000256" key="5">
    <source>
        <dbReference type="ARBA" id="ARBA00023136"/>
    </source>
</evidence>
<organism evidence="8 9">
    <name type="scientific">Actinophytocola xanthii</name>
    <dbReference type="NCBI Taxonomy" id="1912961"/>
    <lineage>
        <taxon>Bacteria</taxon>
        <taxon>Bacillati</taxon>
        <taxon>Actinomycetota</taxon>
        <taxon>Actinomycetes</taxon>
        <taxon>Pseudonocardiales</taxon>
        <taxon>Pseudonocardiaceae</taxon>
    </lineage>
</organism>
<keyword evidence="4 7" id="KW-1133">Transmembrane helix</keyword>
<dbReference type="AlphaFoldDB" id="A0A1Q8CG27"/>
<dbReference type="InterPro" id="IPR023353">
    <property type="entry name" value="LemA-like_dom_sf"/>
</dbReference>
<evidence type="ECO:0000256" key="2">
    <source>
        <dbReference type="ARBA" id="ARBA00008854"/>
    </source>
</evidence>
<evidence type="ECO:0000256" key="1">
    <source>
        <dbReference type="ARBA" id="ARBA00004167"/>
    </source>
</evidence>
<name>A0A1Q8CG27_9PSEU</name>
<dbReference type="SUPFAM" id="SSF140478">
    <property type="entry name" value="LemA-like"/>
    <property type="match status" value="1"/>
</dbReference>
<protein>
    <recommendedName>
        <fullName evidence="10">LemA family protein</fullName>
    </recommendedName>
</protein>
<evidence type="ECO:0000313" key="9">
    <source>
        <dbReference type="Proteomes" id="UP000185596"/>
    </source>
</evidence>
<dbReference type="InterPro" id="IPR007156">
    <property type="entry name" value="MamQ_LemA"/>
</dbReference>
<feature type="compositionally biased region" description="Pro residues" evidence="6">
    <location>
        <begin position="217"/>
        <end position="229"/>
    </location>
</feature>
<evidence type="ECO:0000256" key="4">
    <source>
        <dbReference type="ARBA" id="ARBA00022989"/>
    </source>
</evidence>
<accession>A0A1Q8CG27</accession>
<comment type="subcellular location">
    <subcellularLocation>
        <location evidence="1">Membrane</location>
        <topology evidence="1">Single-pass membrane protein</topology>
    </subcellularLocation>
</comment>
<keyword evidence="3 7" id="KW-0812">Transmembrane</keyword>
<evidence type="ECO:0000256" key="3">
    <source>
        <dbReference type="ARBA" id="ARBA00022692"/>
    </source>
</evidence>
<dbReference type="PANTHER" id="PTHR34478">
    <property type="entry name" value="PROTEIN LEMA"/>
    <property type="match status" value="1"/>
</dbReference>
<feature type="transmembrane region" description="Helical" evidence="7">
    <location>
        <begin position="6"/>
        <end position="26"/>
    </location>
</feature>
<comment type="similarity">
    <text evidence="2">Belongs to the LemA family.</text>
</comment>
<gene>
    <name evidence="8" type="ORF">BU204_28335</name>
</gene>
<sequence>MDAVLVTVLLVVAVVVIAVGAFTAMYNKFARQRNTIEESWRQIDVELQRRHDLIGNLVEVSRAAARFEQDTLARVVQARGRAVAAHGAGPAAQGQAEQQLNGALASFFAVAEQYPTLTANQNFRYLQEQMVECEDRIAAGRRFYNGNVRAFNTRFDTFPSSLVASAGKFGKKEYYEVDDPGVRAAPALHGAFDLLNEPVTPTPPLGQPMIQHGTMPENPPQTPPAPPLQ</sequence>
<keyword evidence="5 7" id="KW-0472">Membrane</keyword>
<dbReference type="GO" id="GO:0016020">
    <property type="term" value="C:membrane"/>
    <property type="evidence" value="ECO:0007669"/>
    <property type="project" value="UniProtKB-SubCell"/>
</dbReference>
<dbReference type="Gene3D" id="1.20.1440.20">
    <property type="entry name" value="LemA-like domain"/>
    <property type="match status" value="1"/>
</dbReference>
<reference evidence="8 9" key="1">
    <citation type="submission" date="2016-12" db="EMBL/GenBank/DDBJ databases">
        <title>The draft genome sequence of Actinophytocola sp. 11-183.</title>
        <authorList>
            <person name="Wang W."/>
            <person name="Yuan L."/>
        </authorList>
    </citation>
    <scope>NUCLEOTIDE SEQUENCE [LARGE SCALE GENOMIC DNA]</scope>
    <source>
        <strain evidence="8 9">11-183</strain>
    </source>
</reference>
<evidence type="ECO:0000256" key="7">
    <source>
        <dbReference type="SAM" id="Phobius"/>
    </source>
</evidence>
<dbReference type="STRING" id="1912961.BU204_28335"/>
<dbReference type="PANTHER" id="PTHR34478:SF1">
    <property type="entry name" value="PROTEIN LEMA"/>
    <property type="match status" value="1"/>
</dbReference>
<comment type="caution">
    <text evidence="8">The sequence shown here is derived from an EMBL/GenBank/DDBJ whole genome shotgun (WGS) entry which is preliminary data.</text>
</comment>
<evidence type="ECO:0000313" key="8">
    <source>
        <dbReference type="EMBL" id="OLF13283.1"/>
    </source>
</evidence>
<dbReference type="RefSeq" id="WP_075128819.1">
    <property type="nucleotide sequence ID" value="NZ_MSIE01000058.1"/>
</dbReference>
<dbReference type="EMBL" id="MSIE01000058">
    <property type="protein sequence ID" value="OLF13283.1"/>
    <property type="molecule type" value="Genomic_DNA"/>
</dbReference>
<keyword evidence="9" id="KW-1185">Reference proteome</keyword>